<keyword evidence="1" id="KW-1133">Transmembrane helix</keyword>
<dbReference type="Proteomes" id="UP001430953">
    <property type="component" value="Unassembled WGS sequence"/>
</dbReference>
<gene>
    <name evidence="2" type="ORF">PUN28_018831</name>
</gene>
<keyword evidence="3" id="KW-1185">Reference proteome</keyword>
<sequence>MDGLRRASSIRNFVGGKRRGARMILARRNGEIREPNLASHGKHTGLVFIFYWKGDTLGYCRRIVSISALSMHGRCWKSRELAESRYFGKSHKSTSVSDRFKRTRCFFLIHRGTKAVALLIFPITIAITAIIAAVTYYYGYYAGANVRVAASIR</sequence>
<reference evidence="2 3" key="1">
    <citation type="submission" date="2023-03" db="EMBL/GenBank/DDBJ databases">
        <title>High recombination rates correlate with genetic variation in Cardiocondyla obscurior ants.</title>
        <authorList>
            <person name="Errbii M."/>
        </authorList>
    </citation>
    <scope>NUCLEOTIDE SEQUENCE [LARGE SCALE GENOMIC DNA]</scope>
    <source>
        <strain evidence="2">Alpha-2009</strain>
        <tissue evidence="2">Whole body</tissue>
    </source>
</reference>
<feature type="transmembrane region" description="Helical" evidence="1">
    <location>
        <begin position="116"/>
        <end position="138"/>
    </location>
</feature>
<comment type="caution">
    <text evidence="2">The sequence shown here is derived from an EMBL/GenBank/DDBJ whole genome shotgun (WGS) entry which is preliminary data.</text>
</comment>
<dbReference type="AlphaFoldDB" id="A0AAW2EC96"/>
<evidence type="ECO:0000256" key="1">
    <source>
        <dbReference type="SAM" id="Phobius"/>
    </source>
</evidence>
<proteinExistence type="predicted"/>
<accession>A0AAW2EC96</accession>
<protein>
    <submittedName>
        <fullName evidence="2">Uncharacterized protein</fullName>
    </submittedName>
</protein>
<name>A0AAW2EC96_9HYME</name>
<organism evidence="2 3">
    <name type="scientific">Cardiocondyla obscurior</name>
    <dbReference type="NCBI Taxonomy" id="286306"/>
    <lineage>
        <taxon>Eukaryota</taxon>
        <taxon>Metazoa</taxon>
        <taxon>Ecdysozoa</taxon>
        <taxon>Arthropoda</taxon>
        <taxon>Hexapoda</taxon>
        <taxon>Insecta</taxon>
        <taxon>Pterygota</taxon>
        <taxon>Neoptera</taxon>
        <taxon>Endopterygota</taxon>
        <taxon>Hymenoptera</taxon>
        <taxon>Apocrita</taxon>
        <taxon>Aculeata</taxon>
        <taxon>Formicoidea</taxon>
        <taxon>Formicidae</taxon>
        <taxon>Myrmicinae</taxon>
        <taxon>Cardiocondyla</taxon>
    </lineage>
</organism>
<keyword evidence="1" id="KW-0472">Membrane</keyword>
<keyword evidence="1" id="KW-0812">Transmembrane</keyword>
<evidence type="ECO:0000313" key="3">
    <source>
        <dbReference type="Proteomes" id="UP001430953"/>
    </source>
</evidence>
<evidence type="ECO:0000313" key="2">
    <source>
        <dbReference type="EMBL" id="KAL0101293.1"/>
    </source>
</evidence>
<dbReference type="EMBL" id="JADYXP020000024">
    <property type="protein sequence ID" value="KAL0101293.1"/>
    <property type="molecule type" value="Genomic_DNA"/>
</dbReference>